<dbReference type="InterPro" id="IPR006314">
    <property type="entry name" value="Dyp_peroxidase"/>
</dbReference>
<gene>
    <name evidence="9" type="ORF">PGTUg99_021496</name>
</gene>
<evidence type="ECO:0000256" key="4">
    <source>
        <dbReference type="ARBA" id="ARBA00022723"/>
    </source>
</evidence>
<dbReference type="Proteomes" id="UP000325313">
    <property type="component" value="Unassembled WGS sequence"/>
</dbReference>
<dbReference type="InterPro" id="IPR011008">
    <property type="entry name" value="Dimeric_a/b-barrel"/>
</dbReference>
<dbReference type="SUPFAM" id="SSF54909">
    <property type="entry name" value="Dimeric alpha+beta barrel"/>
    <property type="match status" value="1"/>
</dbReference>
<dbReference type="NCBIfam" id="TIGR01413">
    <property type="entry name" value="Dyp_perox_fam"/>
    <property type="match status" value="1"/>
</dbReference>
<dbReference type="AlphaFoldDB" id="A0A5B0RTD8"/>
<dbReference type="GO" id="GO:0005829">
    <property type="term" value="C:cytosol"/>
    <property type="evidence" value="ECO:0007669"/>
    <property type="project" value="TreeGrafter"/>
</dbReference>
<protein>
    <recommendedName>
        <fullName evidence="8">Dyp-type peroxidase C-terminal domain-containing protein</fullName>
    </recommendedName>
</protein>
<evidence type="ECO:0000313" key="10">
    <source>
        <dbReference type="Proteomes" id="UP000325313"/>
    </source>
</evidence>
<dbReference type="GO" id="GO:0004601">
    <property type="term" value="F:peroxidase activity"/>
    <property type="evidence" value="ECO:0007669"/>
    <property type="project" value="UniProtKB-KW"/>
</dbReference>
<comment type="caution">
    <text evidence="9">The sequence shown here is derived from an EMBL/GenBank/DDBJ whole genome shotgun (WGS) entry which is preliminary data.</text>
</comment>
<reference evidence="9 10" key="1">
    <citation type="submission" date="2019-05" db="EMBL/GenBank/DDBJ databases">
        <title>Emergence of the Ug99 lineage of the wheat stem rust pathogen through somatic hybridization.</title>
        <authorList>
            <person name="Li F."/>
            <person name="Upadhyaya N.M."/>
            <person name="Sperschneider J."/>
            <person name="Matny O."/>
            <person name="Nguyen-Phuc H."/>
            <person name="Mago R."/>
            <person name="Raley C."/>
            <person name="Miller M.E."/>
            <person name="Silverstein K.A.T."/>
            <person name="Henningsen E."/>
            <person name="Hirsch C.D."/>
            <person name="Visser B."/>
            <person name="Pretorius Z.A."/>
            <person name="Steffenson B.J."/>
            <person name="Schwessinger B."/>
            <person name="Dodds P.N."/>
            <person name="Figueroa M."/>
        </authorList>
    </citation>
    <scope>NUCLEOTIDE SEQUENCE [LARGE SCALE GENOMIC DNA]</scope>
    <source>
        <strain evidence="9 10">Ug99</strain>
    </source>
</reference>
<evidence type="ECO:0000256" key="6">
    <source>
        <dbReference type="ARBA" id="ARBA00023002"/>
    </source>
</evidence>
<dbReference type="InterPro" id="IPR048328">
    <property type="entry name" value="Dyp_perox_C"/>
</dbReference>
<evidence type="ECO:0000256" key="5">
    <source>
        <dbReference type="ARBA" id="ARBA00022729"/>
    </source>
</evidence>
<keyword evidence="4" id="KW-0479">Metal-binding</keyword>
<evidence type="ECO:0000256" key="1">
    <source>
        <dbReference type="ARBA" id="ARBA00001970"/>
    </source>
</evidence>
<evidence type="ECO:0000256" key="3">
    <source>
        <dbReference type="ARBA" id="ARBA00022617"/>
    </source>
</evidence>
<evidence type="ECO:0000313" key="9">
    <source>
        <dbReference type="EMBL" id="KAA1128285.1"/>
    </source>
</evidence>
<feature type="domain" description="Dyp-type peroxidase C-terminal" evidence="8">
    <location>
        <begin position="128"/>
        <end position="289"/>
    </location>
</feature>
<name>A0A5B0RTD8_PUCGR</name>
<proteinExistence type="predicted"/>
<comment type="cofactor">
    <cofactor evidence="1">
        <name>heme b</name>
        <dbReference type="ChEBI" id="CHEBI:60344"/>
    </cofactor>
</comment>
<dbReference type="EMBL" id="VDEP01000143">
    <property type="protein sequence ID" value="KAA1128285.1"/>
    <property type="molecule type" value="Genomic_DNA"/>
</dbReference>
<dbReference type="PANTHER" id="PTHR30521:SF4">
    <property type="entry name" value="DEFERROCHELATASE"/>
    <property type="match status" value="1"/>
</dbReference>
<keyword evidence="7" id="KW-0408">Iron</keyword>
<evidence type="ECO:0000256" key="2">
    <source>
        <dbReference type="ARBA" id="ARBA00022559"/>
    </source>
</evidence>
<dbReference type="GO" id="GO:0020037">
    <property type="term" value="F:heme binding"/>
    <property type="evidence" value="ECO:0007669"/>
    <property type="project" value="InterPro"/>
</dbReference>
<keyword evidence="5" id="KW-0732">Signal</keyword>
<accession>A0A5B0RTD8</accession>
<dbReference type="PROSITE" id="PS51404">
    <property type="entry name" value="DYP_PEROXIDASE"/>
    <property type="match status" value="1"/>
</dbReference>
<keyword evidence="3" id="KW-0349">Heme</keyword>
<organism evidence="9 10">
    <name type="scientific">Puccinia graminis f. sp. tritici</name>
    <dbReference type="NCBI Taxonomy" id="56615"/>
    <lineage>
        <taxon>Eukaryota</taxon>
        <taxon>Fungi</taxon>
        <taxon>Dikarya</taxon>
        <taxon>Basidiomycota</taxon>
        <taxon>Pucciniomycotina</taxon>
        <taxon>Pucciniomycetes</taxon>
        <taxon>Pucciniales</taxon>
        <taxon>Pucciniaceae</taxon>
        <taxon>Puccinia</taxon>
    </lineage>
</organism>
<dbReference type="PANTHER" id="PTHR30521">
    <property type="entry name" value="DEFERROCHELATASE/PEROXIDASE"/>
    <property type="match status" value="1"/>
</dbReference>
<evidence type="ECO:0000256" key="7">
    <source>
        <dbReference type="ARBA" id="ARBA00023004"/>
    </source>
</evidence>
<keyword evidence="6" id="KW-0560">Oxidoreductase</keyword>
<dbReference type="GO" id="GO:0046872">
    <property type="term" value="F:metal ion binding"/>
    <property type="evidence" value="ECO:0007669"/>
    <property type="project" value="UniProtKB-KW"/>
</dbReference>
<sequence>MDNLGDPVDQATKKLKTWSDDFLDEVNPIDFVVLITAPNSNLLDQKLDQVRRMLDGYLSRSFLRQGNVRPGNQYGNEHFGYPDSISIPKIKGVNARPEDQKAGIVEPNVILLGYPSPNGNNTDPDPNHAWLKDGSFMVFRQLQQLVPEFQTFCVETAEKFEHLNISGEFIGARIIGRWKSGAPLSLAPNEDNPELSGSQDFDYSDELKQERCPYAAHIRKTNPRIGARPNADRNLVLRRLMVRSGIPYGPELTEEEKNMKRTEENRGLLFVSYQGEIADGFQHVQKAWCNNPNFPSQPVANVSSGLDLLVGQNSDESPRTAQNIVPLLPAGNTDPDNTLTALQPFVVPLGGEYFFMPSMKAISEKLGL</sequence>
<dbReference type="Pfam" id="PF20628">
    <property type="entry name" value="Dyp_perox_C"/>
    <property type="match status" value="1"/>
</dbReference>
<keyword evidence="2" id="KW-0575">Peroxidase</keyword>
<evidence type="ECO:0000259" key="8">
    <source>
        <dbReference type="Pfam" id="PF20628"/>
    </source>
</evidence>